<accession>A0AAD2AC78</accession>
<gene>
    <name evidence="5" type="ORF">FPE_LOCUS33024</name>
</gene>
<evidence type="ECO:0000256" key="2">
    <source>
        <dbReference type="ARBA" id="ARBA00022729"/>
    </source>
</evidence>
<dbReference type="GO" id="GO:0006508">
    <property type="term" value="P:proteolysis"/>
    <property type="evidence" value="ECO:0007669"/>
    <property type="project" value="InterPro"/>
</dbReference>
<evidence type="ECO:0000313" key="5">
    <source>
        <dbReference type="EMBL" id="CAI9785594.1"/>
    </source>
</evidence>
<comment type="similarity">
    <text evidence="1">Belongs to the peptidase S8 family.</text>
</comment>
<dbReference type="InterPro" id="IPR045051">
    <property type="entry name" value="SBT"/>
</dbReference>
<dbReference type="InterPro" id="IPR041469">
    <property type="entry name" value="Subtilisin-like_FN3"/>
</dbReference>
<keyword evidence="6" id="KW-1185">Reference proteome</keyword>
<dbReference type="Gene3D" id="2.60.40.2310">
    <property type="match status" value="1"/>
</dbReference>
<evidence type="ECO:0000259" key="4">
    <source>
        <dbReference type="Pfam" id="PF17766"/>
    </source>
</evidence>
<proteinExistence type="inferred from homology"/>
<dbReference type="Proteomes" id="UP000834106">
    <property type="component" value="Chromosome 22"/>
</dbReference>
<dbReference type="AlphaFoldDB" id="A0AAD2AC78"/>
<keyword evidence="3" id="KW-0812">Transmembrane</keyword>
<organism evidence="5 6">
    <name type="scientific">Fraxinus pennsylvanica</name>
    <dbReference type="NCBI Taxonomy" id="56036"/>
    <lineage>
        <taxon>Eukaryota</taxon>
        <taxon>Viridiplantae</taxon>
        <taxon>Streptophyta</taxon>
        <taxon>Embryophyta</taxon>
        <taxon>Tracheophyta</taxon>
        <taxon>Spermatophyta</taxon>
        <taxon>Magnoliopsida</taxon>
        <taxon>eudicotyledons</taxon>
        <taxon>Gunneridae</taxon>
        <taxon>Pentapetalae</taxon>
        <taxon>asterids</taxon>
        <taxon>lamiids</taxon>
        <taxon>Lamiales</taxon>
        <taxon>Oleaceae</taxon>
        <taxon>Oleeae</taxon>
        <taxon>Fraxinus</taxon>
    </lineage>
</organism>
<sequence length="259" mass="29050">MIRLALMTTAYTQDLEGNPLLDETSYNLATIYDIGARSVNPEKTVDPRLVYDLTSNDHMNFLCAFIRRNLQLIARRPASYGNNQSKPWNLNYPAISVAFEASKPLDLAIVVNRTVTHVSDNASYSVSLTNPKGAIVTVTPSKMDFEMNGEKQCYMVKIKARKLAASPRYSVGKIIWSDGPTPNGFACVGCMAEMAFIGILYLLFLLYSFRKGKKKKSNEHSSLLQRVDMLIKATPFDPSFTTCKITCQKESFVEKLFIE</sequence>
<evidence type="ECO:0000256" key="1">
    <source>
        <dbReference type="ARBA" id="ARBA00011073"/>
    </source>
</evidence>
<dbReference type="Pfam" id="PF17766">
    <property type="entry name" value="fn3_6"/>
    <property type="match status" value="1"/>
</dbReference>
<evidence type="ECO:0000256" key="3">
    <source>
        <dbReference type="SAM" id="Phobius"/>
    </source>
</evidence>
<dbReference type="GO" id="GO:0004252">
    <property type="term" value="F:serine-type endopeptidase activity"/>
    <property type="evidence" value="ECO:0007669"/>
    <property type="project" value="InterPro"/>
</dbReference>
<reference evidence="5" key="1">
    <citation type="submission" date="2023-05" db="EMBL/GenBank/DDBJ databases">
        <authorList>
            <person name="Huff M."/>
        </authorList>
    </citation>
    <scope>NUCLEOTIDE SEQUENCE</scope>
</reference>
<dbReference type="EMBL" id="OU503057">
    <property type="protein sequence ID" value="CAI9785594.1"/>
    <property type="molecule type" value="Genomic_DNA"/>
</dbReference>
<name>A0AAD2AC78_9LAMI</name>
<dbReference type="InterPro" id="IPR036852">
    <property type="entry name" value="Peptidase_S8/S53_dom_sf"/>
</dbReference>
<evidence type="ECO:0000313" key="6">
    <source>
        <dbReference type="Proteomes" id="UP000834106"/>
    </source>
</evidence>
<keyword evidence="3" id="KW-1133">Transmembrane helix</keyword>
<protein>
    <recommendedName>
        <fullName evidence="4">Subtilisin-like protease fibronectin type-III domain-containing protein</fullName>
    </recommendedName>
</protein>
<dbReference type="PANTHER" id="PTHR10795">
    <property type="entry name" value="PROPROTEIN CONVERTASE SUBTILISIN/KEXIN"/>
    <property type="match status" value="1"/>
</dbReference>
<feature type="transmembrane region" description="Helical" evidence="3">
    <location>
        <begin position="183"/>
        <end position="207"/>
    </location>
</feature>
<keyword evidence="2" id="KW-0732">Signal</keyword>
<dbReference type="Gene3D" id="3.40.50.200">
    <property type="entry name" value="Peptidase S8/S53 domain"/>
    <property type="match status" value="1"/>
</dbReference>
<keyword evidence="3" id="KW-0472">Membrane</keyword>
<feature type="domain" description="Subtilisin-like protease fibronectin type-III" evidence="4">
    <location>
        <begin position="89"/>
        <end position="179"/>
    </location>
</feature>